<organism evidence="3 4">
    <name type="scientific">Allocatelliglobosispora scoriae</name>
    <dbReference type="NCBI Taxonomy" id="643052"/>
    <lineage>
        <taxon>Bacteria</taxon>
        <taxon>Bacillati</taxon>
        <taxon>Actinomycetota</taxon>
        <taxon>Actinomycetes</taxon>
        <taxon>Micromonosporales</taxon>
        <taxon>Micromonosporaceae</taxon>
        <taxon>Allocatelliglobosispora</taxon>
    </lineage>
</organism>
<dbReference type="Gene3D" id="3.30.70.270">
    <property type="match status" value="1"/>
</dbReference>
<gene>
    <name evidence="3" type="ORF">F4553_003019</name>
</gene>
<evidence type="ECO:0000259" key="1">
    <source>
        <dbReference type="PROSITE" id="PS50112"/>
    </source>
</evidence>
<dbReference type="Pfam" id="PF00990">
    <property type="entry name" value="GGDEF"/>
    <property type="match status" value="1"/>
</dbReference>
<dbReference type="PANTHER" id="PTHR44757:SF2">
    <property type="entry name" value="BIOFILM ARCHITECTURE MAINTENANCE PROTEIN MBAA"/>
    <property type="match status" value="1"/>
</dbReference>
<dbReference type="NCBIfam" id="TIGR00254">
    <property type="entry name" value="GGDEF"/>
    <property type="match status" value="1"/>
</dbReference>
<dbReference type="PROSITE" id="PS50887">
    <property type="entry name" value="GGDEF"/>
    <property type="match status" value="1"/>
</dbReference>
<dbReference type="NCBIfam" id="TIGR00229">
    <property type="entry name" value="sensory_box"/>
    <property type="match status" value="2"/>
</dbReference>
<dbReference type="SMART" id="SM00091">
    <property type="entry name" value="PAS"/>
    <property type="match status" value="2"/>
</dbReference>
<dbReference type="GO" id="GO:0006355">
    <property type="term" value="P:regulation of DNA-templated transcription"/>
    <property type="evidence" value="ECO:0007669"/>
    <property type="project" value="InterPro"/>
</dbReference>
<dbReference type="InterPro" id="IPR043128">
    <property type="entry name" value="Rev_trsase/Diguanyl_cyclase"/>
</dbReference>
<feature type="domain" description="PAS" evidence="1">
    <location>
        <begin position="140"/>
        <end position="210"/>
    </location>
</feature>
<feature type="domain" description="GGDEF" evidence="2">
    <location>
        <begin position="291"/>
        <end position="424"/>
    </location>
</feature>
<sequence>MRVEPGMIPVVEFDSDAGFRALVELSPDAVFVIAGGYHTFANSRGLKLLGGTTIDDLRVKPAVDFMHPDYRAVAFERLGVLLDDRQPLDYVEEKIVRLDGTVVEIEAAGTAILLYGEPAALVVVRDITGRRAAEKAVRDAEHRLQAAFRQAPTAMLIVDRHGTVIAANPALGRLIGRDHDELLGQACWQIVAAADRDVVRERWTSLIADDAQTHDGEFRYQRADSSIGWVYARAASLGDDHAYVIHLTDVTASTLARQHLARRATRDSLTGLPNRSVILDRLHGHSAVSPQPVALLFLDLDGFKQINDQHGHHVGDAVLTIIGRRLQSVVADTDIVGRLGGDEFAVIITGSESAARADAVAERIQAVIAEPILVSGMSLRIGVSIGVAHSTTESHPAQLLSSADAAMYRAKAATARQPTTDPAPA</sequence>
<reference evidence="3 4" key="1">
    <citation type="submission" date="2020-08" db="EMBL/GenBank/DDBJ databases">
        <title>Sequencing the genomes of 1000 actinobacteria strains.</title>
        <authorList>
            <person name="Klenk H.-P."/>
        </authorList>
    </citation>
    <scope>NUCLEOTIDE SEQUENCE [LARGE SCALE GENOMIC DNA]</scope>
    <source>
        <strain evidence="3 4">DSM 45362</strain>
    </source>
</reference>
<dbReference type="CDD" id="cd01949">
    <property type="entry name" value="GGDEF"/>
    <property type="match status" value="1"/>
</dbReference>
<dbReference type="InterPro" id="IPR013656">
    <property type="entry name" value="PAS_4"/>
</dbReference>
<dbReference type="SUPFAM" id="SSF55073">
    <property type="entry name" value="Nucleotide cyclase"/>
    <property type="match status" value="1"/>
</dbReference>
<dbReference type="SMART" id="SM00267">
    <property type="entry name" value="GGDEF"/>
    <property type="match status" value="1"/>
</dbReference>
<dbReference type="EMBL" id="JACHMN010000002">
    <property type="protein sequence ID" value="MBB5869640.1"/>
    <property type="molecule type" value="Genomic_DNA"/>
</dbReference>
<dbReference type="InterPro" id="IPR052155">
    <property type="entry name" value="Biofilm_reg_signaling"/>
</dbReference>
<dbReference type="InterPro" id="IPR000160">
    <property type="entry name" value="GGDEF_dom"/>
</dbReference>
<accession>A0A841BS65</accession>
<evidence type="ECO:0000313" key="4">
    <source>
        <dbReference type="Proteomes" id="UP000587527"/>
    </source>
</evidence>
<dbReference type="InterPro" id="IPR013767">
    <property type="entry name" value="PAS_fold"/>
</dbReference>
<dbReference type="SUPFAM" id="SSF55785">
    <property type="entry name" value="PYP-like sensor domain (PAS domain)"/>
    <property type="match status" value="2"/>
</dbReference>
<dbReference type="PROSITE" id="PS50112">
    <property type="entry name" value="PAS"/>
    <property type="match status" value="1"/>
</dbReference>
<dbReference type="InterPro" id="IPR035965">
    <property type="entry name" value="PAS-like_dom_sf"/>
</dbReference>
<dbReference type="Proteomes" id="UP000587527">
    <property type="component" value="Unassembled WGS sequence"/>
</dbReference>
<evidence type="ECO:0000313" key="3">
    <source>
        <dbReference type="EMBL" id="MBB5869640.1"/>
    </source>
</evidence>
<keyword evidence="4" id="KW-1185">Reference proteome</keyword>
<dbReference type="PANTHER" id="PTHR44757">
    <property type="entry name" value="DIGUANYLATE CYCLASE DGCP"/>
    <property type="match status" value="1"/>
</dbReference>
<protein>
    <submittedName>
        <fullName evidence="3">Diguanylate cyclase (GGDEF)-like protein/PAS domain S-box-containing protein</fullName>
    </submittedName>
</protein>
<dbReference type="SMART" id="SM00086">
    <property type="entry name" value="PAC"/>
    <property type="match status" value="2"/>
</dbReference>
<dbReference type="AlphaFoldDB" id="A0A841BS65"/>
<comment type="caution">
    <text evidence="3">The sequence shown here is derived from an EMBL/GenBank/DDBJ whole genome shotgun (WGS) entry which is preliminary data.</text>
</comment>
<dbReference type="InterPro" id="IPR000014">
    <property type="entry name" value="PAS"/>
</dbReference>
<dbReference type="Pfam" id="PF08448">
    <property type="entry name" value="PAS_4"/>
    <property type="match status" value="1"/>
</dbReference>
<dbReference type="RefSeq" id="WP_184836397.1">
    <property type="nucleotide sequence ID" value="NZ_JACHMN010000002.1"/>
</dbReference>
<dbReference type="Pfam" id="PF00989">
    <property type="entry name" value="PAS"/>
    <property type="match status" value="1"/>
</dbReference>
<dbReference type="CDD" id="cd00130">
    <property type="entry name" value="PAS"/>
    <property type="match status" value="2"/>
</dbReference>
<name>A0A841BS65_9ACTN</name>
<dbReference type="InterPro" id="IPR029787">
    <property type="entry name" value="Nucleotide_cyclase"/>
</dbReference>
<dbReference type="InterPro" id="IPR001610">
    <property type="entry name" value="PAC"/>
</dbReference>
<proteinExistence type="predicted"/>
<dbReference type="Gene3D" id="3.30.450.20">
    <property type="entry name" value="PAS domain"/>
    <property type="match status" value="2"/>
</dbReference>
<evidence type="ECO:0000259" key="2">
    <source>
        <dbReference type="PROSITE" id="PS50887"/>
    </source>
</evidence>